<dbReference type="Gene3D" id="3.40.800.20">
    <property type="entry name" value="Histone deacetylase domain"/>
    <property type="match status" value="1"/>
</dbReference>
<protein>
    <submittedName>
        <fullName evidence="2">Histone deacetylase 14</fullName>
    </submittedName>
</protein>
<proteinExistence type="predicted"/>
<keyword evidence="1" id="KW-0156">Chromatin regulator</keyword>
<dbReference type="GO" id="GO:0006325">
    <property type="term" value="P:chromatin organization"/>
    <property type="evidence" value="ECO:0007669"/>
    <property type="project" value="UniProtKB-KW"/>
</dbReference>
<evidence type="ECO:0000256" key="1">
    <source>
        <dbReference type="ARBA" id="ARBA00022853"/>
    </source>
</evidence>
<dbReference type="AlphaFoldDB" id="A0A2U1PFG7"/>
<dbReference type="InterPro" id="IPR037138">
    <property type="entry name" value="His_deacetylse_dom_sf"/>
</dbReference>
<comment type="caution">
    <text evidence="2">The sequence shown here is derived from an EMBL/GenBank/DDBJ whole genome shotgun (WGS) entry which is preliminary data.</text>
</comment>
<gene>
    <name evidence="2" type="ORF">CTI12_AA157960</name>
</gene>
<reference evidence="2 3" key="1">
    <citation type="journal article" date="2018" name="Mol. Plant">
        <title>The genome of Artemisia annua provides insight into the evolution of Asteraceae family and artemisinin biosynthesis.</title>
        <authorList>
            <person name="Shen Q."/>
            <person name="Zhang L."/>
            <person name="Liao Z."/>
            <person name="Wang S."/>
            <person name="Yan T."/>
            <person name="Shi P."/>
            <person name="Liu M."/>
            <person name="Fu X."/>
            <person name="Pan Q."/>
            <person name="Wang Y."/>
            <person name="Lv Z."/>
            <person name="Lu X."/>
            <person name="Zhang F."/>
            <person name="Jiang W."/>
            <person name="Ma Y."/>
            <person name="Chen M."/>
            <person name="Hao X."/>
            <person name="Li L."/>
            <person name="Tang Y."/>
            <person name="Lv G."/>
            <person name="Zhou Y."/>
            <person name="Sun X."/>
            <person name="Brodelius P.E."/>
            <person name="Rose J.K.C."/>
            <person name="Tang K."/>
        </authorList>
    </citation>
    <scope>NUCLEOTIDE SEQUENCE [LARGE SCALE GENOMIC DNA]</scope>
    <source>
        <strain evidence="3">cv. Huhao1</strain>
        <tissue evidence="2">Leaf</tissue>
    </source>
</reference>
<evidence type="ECO:0000313" key="2">
    <source>
        <dbReference type="EMBL" id="PWA84531.1"/>
    </source>
</evidence>
<organism evidence="2 3">
    <name type="scientific">Artemisia annua</name>
    <name type="common">Sweet wormwood</name>
    <dbReference type="NCBI Taxonomy" id="35608"/>
    <lineage>
        <taxon>Eukaryota</taxon>
        <taxon>Viridiplantae</taxon>
        <taxon>Streptophyta</taxon>
        <taxon>Embryophyta</taxon>
        <taxon>Tracheophyta</taxon>
        <taxon>Spermatophyta</taxon>
        <taxon>Magnoliopsida</taxon>
        <taxon>eudicotyledons</taxon>
        <taxon>Gunneridae</taxon>
        <taxon>Pentapetalae</taxon>
        <taxon>asterids</taxon>
        <taxon>campanulids</taxon>
        <taxon>Asterales</taxon>
        <taxon>Asteraceae</taxon>
        <taxon>Asteroideae</taxon>
        <taxon>Anthemideae</taxon>
        <taxon>Artemisiinae</taxon>
        <taxon>Artemisia</taxon>
    </lineage>
</organism>
<dbReference type="STRING" id="35608.A0A2U1PFG7"/>
<keyword evidence="3" id="KW-1185">Reference proteome</keyword>
<dbReference type="EMBL" id="PKPP01001219">
    <property type="protein sequence ID" value="PWA84531.1"/>
    <property type="molecule type" value="Genomic_DNA"/>
</dbReference>
<name>A0A2U1PFG7_ARTAN</name>
<sequence length="74" mass="8505">MDERISCILSSLKKAKLTPKFRESEIIQLENIRSATMEDISSVHSTSYISSREQVMAEEAVLGHLEHDELIKDW</sequence>
<accession>A0A2U1PFG7</accession>
<dbReference type="OrthoDB" id="424012at2759"/>
<dbReference type="Proteomes" id="UP000245207">
    <property type="component" value="Unassembled WGS sequence"/>
</dbReference>
<evidence type="ECO:0000313" key="3">
    <source>
        <dbReference type="Proteomes" id="UP000245207"/>
    </source>
</evidence>